<name>A0ACC3Z8S6_COLTU</name>
<accession>A0ACC3Z8S6</accession>
<evidence type="ECO:0000313" key="2">
    <source>
        <dbReference type="Proteomes" id="UP000805649"/>
    </source>
</evidence>
<sequence>MTLAKGWRNQPMANMPPYNSTYDDTEVLYAGSDDEHYDNPGERIRRIENAAQRFLDGHIPVLLTSVLKGPFEGPQANGWVNPWRSKRHTISTGLAAAGATINSAIAPTEVSEADSTTSCHLPSPRSLDQVGVTPHPHMNDEDVERVQAWRSATESASQLDDEPTWSLSTDLSQPRSQSYKKRSAADSGWLKRQDNKRRKAEALDDVEGASMLVQPNTQAPRRRQSSSQAGQESRERTVDDSMQSLPSTTNCQRSSRRVSQRASDCSLQHQPPHTPSKATVPPEDGAIAAVLSTPIQTPQSVRKLRATPKTNAHNETSLLQDDVDTSSEEAQDSSDIKVEFETQEDDSFLFRARPKSRGLEAAAAALYEDGQRSTISSDPSETETESEDEAFDLDGDTFMANDTKGTSPESNAEDEGQAEEASDYIAKQRLEGKGLMLQIAADLTHISKPNSLASEFVNVADRQKILQEQHRRGETGVESEETSASQEITIVAQPPSQEEQDEKQTHFASPPTALQNKQTATIISVRQQDEPPSSAAQRVSQQSPWSRPDLTINSPCPAGQAIERQDQSFNTETPIVQRVRNTETPAHKNDSRSTPITILQSSSATSSFNDTVKARHHKMELNTLLNSPLEGLVHIYESPAVPASQQSPWKTDTPILAPEGQSQVNRKPHDESFVDPDCQSPWTMSPEKMRQAAQAALRTKFFNIQRPVSPSPLVSSTPQPSLSTVHVVPEVTPTPAVQTPIPSSSEPVFEIKRFANFMSPSPEKRRRRPLKVGLSAGRLPSTQNLLAATIDNPWDGTSKSARRVTWDPEVKGGEEPDSSDPVTPTVARTASPPPEVAVAELPTGDDDQFQRHYQAVSRRTKIIHRLLPSASQQVLQSPEPMAMAEAFVSADSFKTKAPTAPEAVTAVVDAPLAVSVDSQEAVDDVDDILCNLNEFIQMVDVEADIARTKEEERKVQEKKEQERNKDATSGGRIGGLSLDGFMDAGVWD</sequence>
<evidence type="ECO:0000313" key="1">
    <source>
        <dbReference type="EMBL" id="KAL0940410.1"/>
    </source>
</evidence>
<dbReference type="Proteomes" id="UP000805649">
    <property type="component" value="Unassembled WGS sequence"/>
</dbReference>
<proteinExistence type="predicted"/>
<gene>
    <name evidence="1" type="ORF">CTRU02_203173</name>
</gene>
<organism evidence="1 2">
    <name type="scientific">Colletotrichum truncatum</name>
    <name type="common">Anthracnose fungus</name>
    <name type="synonym">Colletotrichum capsici</name>
    <dbReference type="NCBI Taxonomy" id="5467"/>
    <lineage>
        <taxon>Eukaryota</taxon>
        <taxon>Fungi</taxon>
        <taxon>Dikarya</taxon>
        <taxon>Ascomycota</taxon>
        <taxon>Pezizomycotina</taxon>
        <taxon>Sordariomycetes</taxon>
        <taxon>Hypocreomycetidae</taxon>
        <taxon>Glomerellales</taxon>
        <taxon>Glomerellaceae</taxon>
        <taxon>Colletotrichum</taxon>
        <taxon>Colletotrichum truncatum species complex</taxon>
    </lineage>
</organism>
<protein>
    <submittedName>
        <fullName evidence="1">Protamine p1</fullName>
    </submittedName>
</protein>
<comment type="caution">
    <text evidence="1">The sequence shown here is derived from an EMBL/GenBank/DDBJ whole genome shotgun (WGS) entry which is preliminary data.</text>
</comment>
<reference evidence="1 2" key="1">
    <citation type="journal article" date="2020" name="Phytopathology">
        <title>Genome Sequence Resources of Colletotrichum truncatum, C. plurivorum, C. musicola, and C. sojae: Four Species Pathogenic to Soybean (Glycine max).</title>
        <authorList>
            <person name="Rogerio F."/>
            <person name="Boufleur T.R."/>
            <person name="Ciampi-Guillardi M."/>
            <person name="Sukno S.A."/>
            <person name="Thon M.R."/>
            <person name="Massola Junior N.S."/>
            <person name="Baroncelli R."/>
        </authorList>
    </citation>
    <scope>NUCLEOTIDE SEQUENCE [LARGE SCALE GENOMIC DNA]</scope>
    <source>
        <strain evidence="1 2">CMES1059</strain>
    </source>
</reference>
<dbReference type="EMBL" id="VUJX02000002">
    <property type="protein sequence ID" value="KAL0940410.1"/>
    <property type="molecule type" value="Genomic_DNA"/>
</dbReference>
<keyword evidence="2" id="KW-1185">Reference proteome</keyword>